<protein>
    <submittedName>
        <fullName evidence="2">SHOCT domain-containing protein</fullName>
    </submittedName>
</protein>
<proteinExistence type="predicted"/>
<dbReference type="Pfam" id="PF09851">
    <property type="entry name" value="SHOCT"/>
    <property type="match status" value="1"/>
</dbReference>
<gene>
    <name evidence="2" type="ORF">KCQ71_10310</name>
</gene>
<evidence type="ECO:0000259" key="1">
    <source>
        <dbReference type="Pfam" id="PF09851"/>
    </source>
</evidence>
<evidence type="ECO:0000313" key="3">
    <source>
        <dbReference type="Proteomes" id="UP000826651"/>
    </source>
</evidence>
<reference evidence="2 3" key="1">
    <citation type="submission" date="2021-04" db="EMBL/GenBank/DDBJ databases">
        <title>Ruania sp. nov., isolated from sandy soil of mangrove forest.</title>
        <authorList>
            <person name="Ge X."/>
            <person name="Huang R."/>
            <person name="Liu W."/>
        </authorList>
    </citation>
    <scope>NUCLEOTIDE SEQUENCE [LARGE SCALE GENOMIC DNA]</scope>
    <source>
        <strain evidence="2 3">N2-46</strain>
    </source>
</reference>
<dbReference type="RefSeq" id="WP_223405505.1">
    <property type="nucleotide sequence ID" value="NZ_JAGSHT010000010.1"/>
</dbReference>
<accession>A0ABS7S869</accession>
<dbReference type="EMBL" id="JAGSHT010000010">
    <property type="protein sequence ID" value="MBZ2196547.1"/>
    <property type="molecule type" value="Genomic_DNA"/>
</dbReference>
<organism evidence="2 3">
    <name type="scientific">Occultella gossypii</name>
    <dbReference type="NCBI Taxonomy" id="2800820"/>
    <lineage>
        <taxon>Bacteria</taxon>
        <taxon>Bacillati</taxon>
        <taxon>Actinomycetota</taxon>
        <taxon>Actinomycetes</taxon>
        <taxon>Micrococcales</taxon>
        <taxon>Ruaniaceae</taxon>
        <taxon>Occultella</taxon>
    </lineage>
</organism>
<name>A0ABS7S869_9MICO</name>
<dbReference type="InterPro" id="IPR018649">
    <property type="entry name" value="SHOCT"/>
</dbReference>
<comment type="caution">
    <text evidence="2">The sequence shown here is derived from an EMBL/GenBank/DDBJ whole genome shotgun (WGS) entry which is preliminary data.</text>
</comment>
<dbReference type="Proteomes" id="UP000826651">
    <property type="component" value="Unassembled WGS sequence"/>
</dbReference>
<feature type="domain" description="SHOCT" evidence="1">
    <location>
        <begin position="175"/>
        <end position="202"/>
    </location>
</feature>
<keyword evidence="3" id="KW-1185">Reference proteome</keyword>
<evidence type="ECO:0000313" key="2">
    <source>
        <dbReference type="EMBL" id="MBZ2196547.1"/>
    </source>
</evidence>
<sequence>MTTTEPLPRSYLDARRLADPSIRMRVVTRGDAAVLPEDPHDLAPVRGAAGPRSPRSLARHWSFLARSRRSNAFAADYDVLRRGTTHVEGILREVAVGTSEGTITGVVAAVEFAWHRRARRTVADANTRLLQTEVPPVGSRVHLWLGTDGAVVVMQLAAGAPAGSEPVAAPVGIGDQLAVLARLRADGSLSEAEFAAAKRQLLE</sequence>